<evidence type="ECO:0000256" key="9">
    <source>
        <dbReference type="SAM" id="Phobius"/>
    </source>
</evidence>
<dbReference type="AlphaFoldDB" id="A0A7I8V7H6"/>
<feature type="domain" description="Major facilitator superfamily (MFS) profile" evidence="10">
    <location>
        <begin position="87"/>
        <end position="553"/>
    </location>
</feature>
<proteinExistence type="inferred from homology"/>
<sequence length="609" mass="67314">MDDSEIDDLVDAINRELIDQEFSKANIAFERERKFSIQSDDQLSDTESEIRTNEGDNIETSLLSSESLSPTIPPRKKSFPTCLTISAGILSCINGVLFGYDIGIISGALLQLKTHFQLNCKDRELLVSSALIGGIVSYVIAGLLVDKVGRKVTIIINCVIFTIASFLLAFAQNFSILIFARLLVGCAVSLSSVSTCIYMSEIAISKLRGRLVSLYEFGITLGFLVSFLVSYLLITTSDGWRYMFGLASIPSVIQALLMLNMPKSPRYLLLKNKEAEAINCLRILRGHSSIETEIHLIKKSLFEESRYNFLDLFRNKDNMMARMGIAISIVTLLQFSGQPNILFYSPTIFQHIGFHKDTASTLATVGLGLAKCIFTGCLLFVVDRFSRRRLLTIGCTLMLISMALLAITLYNSPNDLKLEKICIDDKNTTSIVFAFNDSSITTPANISANNELEIQPTRFFRFLVISSLITFVIGFSIGFGPISWLILSEIFPTSLKGRAFSVANIFGLGSNILVSMTFLDVTAAIGLANMCTISAIVCLLSILFVSLLVPETRGRTLEQVSKELQTMSVIRRVTYKLRSCFSSSSRNLQTNASYESMDSLCTSSIPNNE</sequence>
<keyword evidence="5 9" id="KW-1133">Transmembrane helix</keyword>
<comment type="caution">
    <text evidence="11">The sequence shown here is derived from an EMBL/GenBank/DDBJ whole genome shotgun (WGS) entry which is preliminary data.</text>
</comment>
<name>A0A7I8V7H6_9ANNE</name>
<reference evidence="11 12" key="1">
    <citation type="submission" date="2020-08" db="EMBL/GenBank/DDBJ databases">
        <authorList>
            <person name="Hejnol A."/>
        </authorList>
    </citation>
    <scope>NUCLEOTIDE SEQUENCE [LARGE SCALE GENOMIC DNA]</scope>
</reference>
<dbReference type="InterPro" id="IPR036259">
    <property type="entry name" value="MFS_trans_sf"/>
</dbReference>
<feature type="transmembrane region" description="Helical" evidence="9">
    <location>
        <begin position="525"/>
        <end position="549"/>
    </location>
</feature>
<feature type="transmembrane region" description="Helical" evidence="9">
    <location>
        <begin position="211"/>
        <end position="234"/>
    </location>
</feature>
<dbReference type="InterPro" id="IPR005828">
    <property type="entry name" value="MFS_sugar_transport-like"/>
</dbReference>
<dbReference type="PANTHER" id="PTHR48023">
    <property type="entry name" value="D-XYLOSE-PROTON SYMPORTER-LIKE 2"/>
    <property type="match status" value="1"/>
</dbReference>
<evidence type="ECO:0000256" key="3">
    <source>
        <dbReference type="ARBA" id="ARBA00022448"/>
    </source>
</evidence>
<accession>A0A7I8V7H6</accession>
<dbReference type="Gene3D" id="1.20.1250.20">
    <property type="entry name" value="MFS general substrate transporter like domains"/>
    <property type="match status" value="1"/>
</dbReference>
<dbReference type="PRINTS" id="PR00171">
    <property type="entry name" value="SUGRTRNSPORT"/>
</dbReference>
<feature type="transmembrane region" description="Helical" evidence="9">
    <location>
        <begin position="499"/>
        <end position="519"/>
    </location>
</feature>
<dbReference type="SUPFAM" id="SSF103473">
    <property type="entry name" value="MFS general substrate transporter"/>
    <property type="match status" value="1"/>
</dbReference>
<keyword evidence="4 9" id="KW-0812">Transmembrane</keyword>
<dbReference type="InterPro" id="IPR020846">
    <property type="entry name" value="MFS_dom"/>
</dbReference>
<feature type="transmembrane region" description="Helical" evidence="9">
    <location>
        <begin position="240"/>
        <end position="259"/>
    </location>
</feature>
<comment type="subcellular location">
    <subcellularLocation>
        <location evidence="1">Membrane</location>
        <topology evidence="1">Multi-pass membrane protein</topology>
    </subcellularLocation>
</comment>
<feature type="transmembrane region" description="Helical" evidence="9">
    <location>
        <begin position="176"/>
        <end position="199"/>
    </location>
</feature>
<evidence type="ECO:0000259" key="10">
    <source>
        <dbReference type="PROSITE" id="PS50850"/>
    </source>
</evidence>
<dbReference type="GO" id="GO:0016020">
    <property type="term" value="C:membrane"/>
    <property type="evidence" value="ECO:0007669"/>
    <property type="project" value="UniProtKB-SubCell"/>
</dbReference>
<organism evidence="11 12">
    <name type="scientific">Dimorphilus gyrociliatus</name>
    <dbReference type="NCBI Taxonomy" id="2664684"/>
    <lineage>
        <taxon>Eukaryota</taxon>
        <taxon>Metazoa</taxon>
        <taxon>Spiralia</taxon>
        <taxon>Lophotrochozoa</taxon>
        <taxon>Annelida</taxon>
        <taxon>Polychaeta</taxon>
        <taxon>Polychaeta incertae sedis</taxon>
        <taxon>Dinophilidae</taxon>
        <taxon>Dimorphilus</taxon>
    </lineage>
</organism>
<keyword evidence="12" id="KW-1185">Reference proteome</keyword>
<dbReference type="InterPro" id="IPR003663">
    <property type="entry name" value="Sugar/inositol_transpt"/>
</dbReference>
<evidence type="ECO:0000313" key="12">
    <source>
        <dbReference type="Proteomes" id="UP000549394"/>
    </source>
</evidence>
<dbReference type="OrthoDB" id="4142200at2759"/>
<feature type="transmembrane region" description="Helical" evidence="9">
    <location>
        <begin position="323"/>
        <end position="342"/>
    </location>
</feature>
<feature type="transmembrane region" description="Helical" evidence="9">
    <location>
        <begin position="152"/>
        <end position="170"/>
    </location>
</feature>
<evidence type="ECO:0000256" key="6">
    <source>
        <dbReference type="ARBA" id="ARBA00023136"/>
    </source>
</evidence>
<evidence type="ECO:0000256" key="1">
    <source>
        <dbReference type="ARBA" id="ARBA00004141"/>
    </source>
</evidence>
<feature type="transmembrane region" description="Helical" evidence="9">
    <location>
        <begin position="125"/>
        <end position="145"/>
    </location>
</feature>
<dbReference type="InterPro" id="IPR050820">
    <property type="entry name" value="MFS_Sugar_Transporter"/>
</dbReference>
<feature type="transmembrane region" description="Helical" evidence="9">
    <location>
        <begin position="459"/>
        <end position="487"/>
    </location>
</feature>
<dbReference type="PROSITE" id="PS50850">
    <property type="entry name" value="MFS"/>
    <property type="match status" value="1"/>
</dbReference>
<evidence type="ECO:0000256" key="2">
    <source>
        <dbReference type="ARBA" id="ARBA00007004"/>
    </source>
</evidence>
<feature type="transmembrane region" description="Helical" evidence="9">
    <location>
        <begin position="389"/>
        <end position="410"/>
    </location>
</feature>
<evidence type="ECO:0000256" key="4">
    <source>
        <dbReference type="ARBA" id="ARBA00022692"/>
    </source>
</evidence>
<dbReference type="GO" id="GO:1904659">
    <property type="term" value="P:D-glucose transmembrane transport"/>
    <property type="evidence" value="ECO:0007669"/>
    <property type="project" value="TreeGrafter"/>
</dbReference>
<dbReference type="NCBIfam" id="TIGR00879">
    <property type="entry name" value="SP"/>
    <property type="match status" value="1"/>
</dbReference>
<evidence type="ECO:0000256" key="5">
    <source>
        <dbReference type="ARBA" id="ARBA00022989"/>
    </source>
</evidence>
<dbReference type="PANTHER" id="PTHR48023:SF4">
    <property type="entry name" value="D-XYLOSE-PROTON SYMPORTER-LIKE 2"/>
    <property type="match status" value="1"/>
</dbReference>
<dbReference type="EMBL" id="CAJFCJ010000002">
    <property type="protein sequence ID" value="CAD5111611.1"/>
    <property type="molecule type" value="Genomic_DNA"/>
</dbReference>
<protein>
    <submittedName>
        <fullName evidence="11">DgyrCDS906</fullName>
    </submittedName>
</protein>
<gene>
    <name evidence="11" type="ORF">DGYR_LOCUS877</name>
</gene>
<feature type="transmembrane region" description="Helical" evidence="9">
    <location>
        <begin position="362"/>
        <end position="382"/>
    </location>
</feature>
<evidence type="ECO:0000313" key="11">
    <source>
        <dbReference type="EMBL" id="CAD5111611.1"/>
    </source>
</evidence>
<feature type="region of interest" description="Disordered" evidence="8">
    <location>
        <begin position="37"/>
        <end position="56"/>
    </location>
</feature>
<dbReference type="GO" id="GO:0022857">
    <property type="term" value="F:transmembrane transporter activity"/>
    <property type="evidence" value="ECO:0007669"/>
    <property type="project" value="InterPro"/>
</dbReference>
<comment type="similarity">
    <text evidence="2">Belongs to the major facilitator superfamily. Sugar transporter (TC 2.A.1.1) family. Glucose transporter subfamily.</text>
</comment>
<keyword evidence="3 7" id="KW-0813">Transport</keyword>
<evidence type="ECO:0000256" key="8">
    <source>
        <dbReference type="SAM" id="MobiDB-lite"/>
    </source>
</evidence>
<dbReference type="Pfam" id="PF00083">
    <property type="entry name" value="Sugar_tr"/>
    <property type="match status" value="2"/>
</dbReference>
<evidence type="ECO:0000256" key="7">
    <source>
        <dbReference type="RuleBase" id="RU003346"/>
    </source>
</evidence>
<keyword evidence="6 9" id="KW-0472">Membrane</keyword>
<dbReference type="Proteomes" id="UP000549394">
    <property type="component" value="Unassembled WGS sequence"/>
</dbReference>
<feature type="transmembrane region" description="Helical" evidence="9">
    <location>
        <begin position="82"/>
        <end position="105"/>
    </location>
</feature>